<name>A0A3B0CSI5_9BACL</name>
<gene>
    <name evidence="3" type="ORF">D7M11_02260</name>
</gene>
<dbReference type="OrthoDB" id="1738667at2"/>
<dbReference type="InterPro" id="IPR025748">
    <property type="entry name" value="PrcB_C_dom"/>
</dbReference>
<keyword evidence="1" id="KW-0732">Signal</keyword>
<proteinExistence type="predicted"/>
<protein>
    <recommendedName>
        <fullName evidence="2">SLH domain-containing protein</fullName>
    </recommendedName>
</protein>
<feature type="domain" description="SLH" evidence="2">
    <location>
        <begin position="151"/>
        <end position="213"/>
    </location>
</feature>
<dbReference type="PROSITE" id="PS51272">
    <property type="entry name" value="SLH"/>
    <property type="match status" value="2"/>
</dbReference>
<feature type="signal peptide" evidence="1">
    <location>
        <begin position="1"/>
        <end position="25"/>
    </location>
</feature>
<evidence type="ECO:0000313" key="3">
    <source>
        <dbReference type="EMBL" id="RKN86801.1"/>
    </source>
</evidence>
<dbReference type="Proteomes" id="UP000282311">
    <property type="component" value="Unassembled WGS sequence"/>
</dbReference>
<dbReference type="RefSeq" id="WP_120745508.1">
    <property type="nucleotide sequence ID" value="NZ_RBAH01000001.1"/>
</dbReference>
<evidence type="ECO:0000259" key="2">
    <source>
        <dbReference type="PROSITE" id="PS51272"/>
    </source>
</evidence>
<dbReference type="AlphaFoldDB" id="A0A3B0CSI5"/>
<sequence length="299" mass="33192">MKKRLLMAVTAILIAIAMMAGSAYAFSDTSGDPNEDHINALQQAGIVSGVNEQMFAPKGKVTMAQGITMLVKAFDLNIDRLRFIKEPKASDYFTKVADDAWYATSFMYAHLNGVPIPKDVDPSQSMTKEQFADLLFHALSTKGDYAFVEMYVAIKDEDQINKDYMNSIQKLLLGKMTELHDGYFYPKQEITRSEAARMLHAAIQFAKQHKPVPVKSDVTLSVTKVNDEVNKVTLTWAERPNPGYGISVSAIAFTEDGKAIITYVMHEPAPGKMYPQVITEAKVDTFIASSYEPVLNSPD</sequence>
<dbReference type="Pfam" id="PF00395">
    <property type="entry name" value="SLH"/>
    <property type="match status" value="1"/>
</dbReference>
<comment type="caution">
    <text evidence="3">The sequence shown here is derived from an EMBL/GenBank/DDBJ whole genome shotgun (WGS) entry which is preliminary data.</text>
</comment>
<feature type="domain" description="SLH" evidence="2">
    <location>
        <begin position="21"/>
        <end position="84"/>
    </location>
</feature>
<keyword evidence="4" id="KW-1185">Reference proteome</keyword>
<reference evidence="3 4" key="1">
    <citation type="journal article" date="2007" name="Int. J. Syst. Evol. Microbiol.">
        <title>Paenibacillus ginsengarvi sp. nov., isolated from soil from ginseng cultivation.</title>
        <authorList>
            <person name="Yoon M.H."/>
            <person name="Ten L.N."/>
            <person name="Im W.T."/>
        </authorList>
    </citation>
    <scope>NUCLEOTIDE SEQUENCE [LARGE SCALE GENOMIC DNA]</scope>
    <source>
        <strain evidence="3 4">KCTC 13059</strain>
    </source>
</reference>
<feature type="chain" id="PRO_5017241383" description="SLH domain-containing protein" evidence="1">
    <location>
        <begin position="26"/>
        <end position="299"/>
    </location>
</feature>
<accession>A0A3B0CSI5</accession>
<dbReference type="Pfam" id="PF14343">
    <property type="entry name" value="PrcB_C"/>
    <property type="match status" value="1"/>
</dbReference>
<evidence type="ECO:0000256" key="1">
    <source>
        <dbReference type="SAM" id="SignalP"/>
    </source>
</evidence>
<dbReference type="InterPro" id="IPR001119">
    <property type="entry name" value="SLH_dom"/>
</dbReference>
<organism evidence="3 4">
    <name type="scientific">Paenibacillus ginsengarvi</name>
    <dbReference type="NCBI Taxonomy" id="400777"/>
    <lineage>
        <taxon>Bacteria</taxon>
        <taxon>Bacillati</taxon>
        <taxon>Bacillota</taxon>
        <taxon>Bacilli</taxon>
        <taxon>Bacillales</taxon>
        <taxon>Paenibacillaceae</taxon>
        <taxon>Paenibacillus</taxon>
    </lineage>
</organism>
<evidence type="ECO:0000313" key="4">
    <source>
        <dbReference type="Proteomes" id="UP000282311"/>
    </source>
</evidence>
<dbReference type="EMBL" id="RBAH01000001">
    <property type="protein sequence ID" value="RKN86801.1"/>
    <property type="molecule type" value="Genomic_DNA"/>
</dbReference>